<name>A0A1E5WL07_9POAL</name>
<feature type="signal peptide" evidence="4">
    <location>
        <begin position="1"/>
        <end position="15"/>
    </location>
</feature>
<gene>
    <name evidence="5" type="ORF">BAE44_0000888</name>
</gene>
<dbReference type="InterPro" id="IPR002401">
    <property type="entry name" value="Cyt_P450_E_grp-I"/>
</dbReference>
<keyword evidence="3" id="KW-0503">Monooxygenase</keyword>
<dbReference type="PRINTS" id="PR00385">
    <property type="entry name" value="P450"/>
</dbReference>
<evidence type="ECO:0000256" key="3">
    <source>
        <dbReference type="RuleBase" id="RU000461"/>
    </source>
</evidence>
<keyword evidence="2 3" id="KW-0479">Metal-binding</keyword>
<dbReference type="SUPFAM" id="SSF48264">
    <property type="entry name" value="Cytochrome P450"/>
    <property type="match status" value="1"/>
</dbReference>
<reference evidence="5 6" key="1">
    <citation type="submission" date="2016-09" db="EMBL/GenBank/DDBJ databases">
        <title>The draft genome of Dichanthelium oligosanthes: A C3 panicoid grass species.</title>
        <authorList>
            <person name="Studer A.J."/>
            <person name="Schnable J.C."/>
            <person name="Brutnell T.P."/>
        </authorList>
    </citation>
    <scope>NUCLEOTIDE SEQUENCE [LARGE SCALE GENOMIC DNA]</scope>
    <source>
        <strain evidence="6">cv. Kellogg 1175</strain>
        <tissue evidence="5">Leaf</tissue>
    </source>
</reference>
<keyword evidence="4" id="KW-0732">Signal</keyword>
<keyword evidence="2 3" id="KW-0408">Iron</keyword>
<dbReference type="PANTHER" id="PTHR47950">
    <property type="entry name" value="CYTOCHROME P450, FAMILY 76, SUBFAMILY C, POLYPEPTIDE 5-RELATED"/>
    <property type="match status" value="1"/>
</dbReference>
<dbReference type="OrthoDB" id="2789670at2759"/>
<evidence type="ECO:0000256" key="2">
    <source>
        <dbReference type="PIRSR" id="PIRSR602401-1"/>
    </source>
</evidence>
<evidence type="ECO:0000313" key="6">
    <source>
        <dbReference type="Proteomes" id="UP000095767"/>
    </source>
</evidence>
<keyword evidence="2 3" id="KW-0349">Heme</keyword>
<evidence type="ECO:0000256" key="4">
    <source>
        <dbReference type="SAM" id="SignalP"/>
    </source>
</evidence>
<sequence>MVLSMLLPYMVLALAAILLLRRKHKPRESSLPAAPPGPVGLPLIGNAFTFFGLLRHNPHRALARLAGTYGPIFSFRPGTTCAFVVLSSPAMAREALAEREAALAARFVPDSVRALGYGAGSMAFLPSSDPLWKQHRVTAGAFLTSSRGLTATRPVRNRHASRLAVRLRARSGRPVKVGEAVFGAANNVISNILFSEDVVDDDLAGVQGERPPPFERIVGVLFQEWAKPNVSDAFPFLAPLDLFGSRRRTSRNLAQLYELFHGLVDRRLASGENHGDMLDAVLLERHAKSQLTRSDIAKLFTDMFIGASETSNLTVEWATAHLLRHGDKMEKLRAEIAASLGSKDFVEEGDLGNLPYLHAVVKETLRLHPAVPVVTREVAADGVSLGGFPMATGTCILVNLWAIGRDPDVWPDQPEAFMPERFLGAGAALHFRGSDFAYRPFGAGRRMCPGLDFAARFVPLVLASMLHKIEWTLPEGMVPEDVDLSEHCTLVLKLAKPLIAVPVSTP</sequence>
<dbReference type="PRINTS" id="PR00463">
    <property type="entry name" value="EP450I"/>
</dbReference>
<dbReference type="GO" id="GO:0020037">
    <property type="term" value="F:heme binding"/>
    <property type="evidence" value="ECO:0007669"/>
    <property type="project" value="InterPro"/>
</dbReference>
<keyword evidence="3" id="KW-0560">Oxidoreductase</keyword>
<evidence type="ECO:0000256" key="1">
    <source>
        <dbReference type="ARBA" id="ARBA00010617"/>
    </source>
</evidence>
<feature type="chain" id="PRO_5012723688" evidence="4">
    <location>
        <begin position="16"/>
        <end position="506"/>
    </location>
</feature>
<dbReference type="EMBL" id="LWDX02003048">
    <property type="protein sequence ID" value="OEL38092.1"/>
    <property type="molecule type" value="Genomic_DNA"/>
</dbReference>
<dbReference type="GO" id="GO:0016705">
    <property type="term" value="F:oxidoreductase activity, acting on paired donors, with incorporation or reduction of molecular oxygen"/>
    <property type="evidence" value="ECO:0007669"/>
    <property type="project" value="InterPro"/>
</dbReference>
<feature type="binding site" description="axial binding residue" evidence="2">
    <location>
        <position position="448"/>
    </location>
    <ligand>
        <name>heme</name>
        <dbReference type="ChEBI" id="CHEBI:30413"/>
    </ligand>
    <ligandPart>
        <name>Fe</name>
        <dbReference type="ChEBI" id="CHEBI:18248"/>
    </ligandPart>
</feature>
<comment type="caution">
    <text evidence="5">The sequence shown here is derived from an EMBL/GenBank/DDBJ whole genome shotgun (WGS) entry which is preliminary data.</text>
</comment>
<dbReference type="Pfam" id="PF00067">
    <property type="entry name" value="p450"/>
    <property type="match status" value="1"/>
</dbReference>
<organism evidence="5 6">
    <name type="scientific">Dichanthelium oligosanthes</name>
    <dbReference type="NCBI Taxonomy" id="888268"/>
    <lineage>
        <taxon>Eukaryota</taxon>
        <taxon>Viridiplantae</taxon>
        <taxon>Streptophyta</taxon>
        <taxon>Embryophyta</taxon>
        <taxon>Tracheophyta</taxon>
        <taxon>Spermatophyta</taxon>
        <taxon>Magnoliopsida</taxon>
        <taxon>Liliopsida</taxon>
        <taxon>Poales</taxon>
        <taxon>Poaceae</taxon>
        <taxon>PACMAD clade</taxon>
        <taxon>Panicoideae</taxon>
        <taxon>Panicodae</taxon>
        <taxon>Paniceae</taxon>
        <taxon>Dichantheliinae</taxon>
        <taxon>Dichanthelium</taxon>
    </lineage>
</organism>
<dbReference type="InterPro" id="IPR001128">
    <property type="entry name" value="Cyt_P450"/>
</dbReference>
<dbReference type="PANTHER" id="PTHR47950:SF48">
    <property type="entry name" value="CYTOCHROME P450 FAMILY PROTEIN, EXPRESSED"/>
    <property type="match status" value="1"/>
</dbReference>
<proteinExistence type="inferred from homology"/>
<dbReference type="InterPro" id="IPR017972">
    <property type="entry name" value="Cyt_P450_CS"/>
</dbReference>
<comment type="similarity">
    <text evidence="1 3">Belongs to the cytochrome P450 family.</text>
</comment>
<dbReference type="AlphaFoldDB" id="A0A1E5WL07"/>
<dbReference type="InterPro" id="IPR036396">
    <property type="entry name" value="Cyt_P450_sf"/>
</dbReference>
<protein>
    <submittedName>
        <fullName evidence="5">Cytochrome P450 76M5</fullName>
    </submittedName>
</protein>
<dbReference type="GO" id="GO:0005506">
    <property type="term" value="F:iron ion binding"/>
    <property type="evidence" value="ECO:0007669"/>
    <property type="project" value="InterPro"/>
</dbReference>
<evidence type="ECO:0000313" key="5">
    <source>
        <dbReference type="EMBL" id="OEL38092.1"/>
    </source>
</evidence>
<comment type="cofactor">
    <cofactor evidence="2">
        <name>heme</name>
        <dbReference type="ChEBI" id="CHEBI:30413"/>
    </cofactor>
</comment>
<dbReference type="Gene3D" id="1.10.630.10">
    <property type="entry name" value="Cytochrome P450"/>
    <property type="match status" value="1"/>
</dbReference>
<keyword evidence="6" id="KW-1185">Reference proteome</keyword>
<accession>A0A1E5WL07</accession>
<dbReference type="STRING" id="888268.A0A1E5WL07"/>
<dbReference type="GO" id="GO:0004497">
    <property type="term" value="F:monooxygenase activity"/>
    <property type="evidence" value="ECO:0007669"/>
    <property type="project" value="UniProtKB-KW"/>
</dbReference>
<dbReference type="PROSITE" id="PS00086">
    <property type="entry name" value="CYTOCHROME_P450"/>
    <property type="match status" value="1"/>
</dbReference>
<dbReference type="Proteomes" id="UP000095767">
    <property type="component" value="Unassembled WGS sequence"/>
</dbReference>